<gene>
    <name evidence="1" type="ORF">POJ06DRAFT_257706</name>
</gene>
<organism evidence="1 2">
    <name type="scientific">Lipomyces tetrasporus</name>
    <dbReference type="NCBI Taxonomy" id="54092"/>
    <lineage>
        <taxon>Eukaryota</taxon>
        <taxon>Fungi</taxon>
        <taxon>Dikarya</taxon>
        <taxon>Ascomycota</taxon>
        <taxon>Saccharomycotina</taxon>
        <taxon>Lipomycetes</taxon>
        <taxon>Lipomycetales</taxon>
        <taxon>Lipomycetaceae</taxon>
        <taxon>Lipomyces</taxon>
    </lineage>
</organism>
<comment type="caution">
    <text evidence="1">The sequence shown here is derived from an EMBL/GenBank/DDBJ whole genome shotgun (WGS) entry which is preliminary data.</text>
</comment>
<dbReference type="GeneID" id="80883351"/>
<keyword evidence="2" id="KW-1185">Reference proteome</keyword>
<dbReference type="EMBL" id="JARPMG010000008">
    <property type="protein sequence ID" value="KAJ8098685.1"/>
    <property type="molecule type" value="Genomic_DNA"/>
</dbReference>
<sequence>SVFSLTSQCRLHRQHSIHSLPGQSPLSPEARVHYLRSLLLDKSQEYQRKNILCLIHLYETGQLKELRPGKITYIFDGKVFDSKPKEIPPGSDLWAEVCLSSVLCRYR</sequence>
<dbReference type="RefSeq" id="XP_056042135.1">
    <property type="nucleotide sequence ID" value="XM_056188185.1"/>
</dbReference>
<accession>A0AAD7QP74</accession>
<name>A0AAD7QP74_9ASCO</name>
<dbReference type="Proteomes" id="UP001217417">
    <property type="component" value="Unassembled WGS sequence"/>
</dbReference>
<evidence type="ECO:0000313" key="1">
    <source>
        <dbReference type="EMBL" id="KAJ8098685.1"/>
    </source>
</evidence>
<protein>
    <submittedName>
        <fullName evidence="1">Uncharacterized protein</fullName>
    </submittedName>
</protein>
<evidence type="ECO:0000313" key="2">
    <source>
        <dbReference type="Proteomes" id="UP001217417"/>
    </source>
</evidence>
<feature type="non-terminal residue" evidence="1">
    <location>
        <position position="1"/>
    </location>
</feature>
<proteinExistence type="predicted"/>
<dbReference type="AlphaFoldDB" id="A0AAD7QP74"/>
<reference evidence="1" key="1">
    <citation type="submission" date="2023-03" db="EMBL/GenBank/DDBJ databases">
        <title>Near-Complete genome sequence of Lipomyces tetrasporous NRRL Y-64009, an oleaginous yeast capable of growing on lignocellulosic hydrolysates.</title>
        <authorList>
            <consortium name="Lawrence Berkeley National Laboratory"/>
            <person name="Jagtap S.S."/>
            <person name="Liu J.-J."/>
            <person name="Walukiewicz H.E."/>
            <person name="Pangilinan J."/>
            <person name="Lipzen A."/>
            <person name="Ahrendt S."/>
            <person name="Koriabine M."/>
            <person name="Cobaugh K."/>
            <person name="Salamov A."/>
            <person name="Yoshinaga Y."/>
            <person name="Ng V."/>
            <person name="Daum C."/>
            <person name="Grigoriev I.V."/>
            <person name="Slininger P.J."/>
            <person name="Dien B.S."/>
            <person name="Jin Y.-S."/>
            <person name="Rao C.V."/>
        </authorList>
    </citation>
    <scope>NUCLEOTIDE SEQUENCE</scope>
    <source>
        <strain evidence="1">NRRL Y-64009</strain>
    </source>
</reference>